<name>A0AA41TZX2_9ACTN</name>
<evidence type="ECO:0000313" key="2">
    <source>
        <dbReference type="EMBL" id="MCF2525812.1"/>
    </source>
</evidence>
<dbReference type="RefSeq" id="WP_235049837.1">
    <property type="nucleotide sequence ID" value="NZ_JAKFHA010000001.1"/>
</dbReference>
<sequence length="434" mass="45710">MRKPRKSWSVAAVGGLVSACLIGTVTPSSQAAEGEPQTVQEFTALSRDEQLAILRPLRDFADAVDKTAREHAADVYSGVRLDPLARRVDVYLTQRDRSDEILAAAKKNHPGIDISVARVNASKYTRLDLAEARKRLTMGLRENPGLPYRIVSIAVPSDGHGLKVGVTDPSAVPSGEGSVAARGASDIPDPAALAGVDTTISKQAPMHPSNRRMNDLDPYTGGARIVNPAAQAECSAGFPVRFSDGNPGMVTANHCVTPGNNADQINRPDGGKLGVISDREPYYDAAVYRTNAPVAPYLYYGAWNSDQKGLIISTGGTQDGDYVCNGGSVIGQKCGIRVDDADSYLVDDWGNVWAAGVSASQANNAAAGISGDSGGPVYEYLGTDSGGMPLVQVRGIVNAIANNGPGTPDVHLFFARAYDILNRFEADTVQGQPS</sequence>
<dbReference type="AlphaFoldDB" id="A0AA41TZX2"/>
<feature type="signal peptide" evidence="1">
    <location>
        <begin position="1"/>
        <end position="31"/>
    </location>
</feature>
<dbReference type="PROSITE" id="PS51257">
    <property type="entry name" value="PROKAR_LIPOPROTEIN"/>
    <property type="match status" value="1"/>
</dbReference>
<dbReference type="EMBL" id="JAKFHA010000001">
    <property type="protein sequence ID" value="MCF2525812.1"/>
    <property type="molecule type" value="Genomic_DNA"/>
</dbReference>
<reference evidence="2" key="1">
    <citation type="submission" date="2022-01" db="EMBL/GenBank/DDBJ databases">
        <title>Genome-Based Taxonomic Classification of the Phylum Actinobacteria.</title>
        <authorList>
            <person name="Gao Y."/>
        </authorList>
    </citation>
    <scope>NUCLEOTIDE SEQUENCE</scope>
    <source>
        <strain evidence="2">KLBMP 8922</strain>
    </source>
</reference>
<dbReference type="InterPro" id="IPR043504">
    <property type="entry name" value="Peptidase_S1_PA_chymotrypsin"/>
</dbReference>
<gene>
    <name evidence="2" type="ORF">LZ495_01040</name>
</gene>
<protein>
    <submittedName>
        <fullName evidence="2">S1 family peptidase</fullName>
    </submittedName>
</protein>
<comment type="caution">
    <text evidence="2">The sequence shown here is derived from an EMBL/GenBank/DDBJ whole genome shotgun (WGS) entry which is preliminary data.</text>
</comment>
<feature type="chain" id="PRO_5041260799" evidence="1">
    <location>
        <begin position="32"/>
        <end position="434"/>
    </location>
</feature>
<evidence type="ECO:0000313" key="3">
    <source>
        <dbReference type="Proteomes" id="UP001165378"/>
    </source>
</evidence>
<keyword evidence="3" id="KW-1185">Reference proteome</keyword>
<accession>A0AA41TZX2</accession>
<organism evidence="2 3">
    <name type="scientific">Yinghuangia soli</name>
    <dbReference type="NCBI Taxonomy" id="2908204"/>
    <lineage>
        <taxon>Bacteria</taxon>
        <taxon>Bacillati</taxon>
        <taxon>Actinomycetota</taxon>
        <taxon>Actinomycetes</taxon>
        <taxon>Kitasatosporales</taxon>
        <taxon>Streptomycetaceae</taxon>
        <taxon>Yinghuangia</taxon>
    </lineage>
</organism>
<dbReference type="Proteomes" id="UP001165378">
    <property type="component" value="Unassembled WGS sequence"/>
</dbReference>
<dbReference type="SUPFAM" id="SSF50494">
    <property type="entry name" value="Trypsin-like serine proteases"/>
    <property type="match status" value="1"/>
</dbReference>
<dbReference type="InterPro" id="IPR009003">
    <property type="entry name" value="Peptidase_S1_PA"/>
</dbReference>
<keyword evidence="1" id="KW-0732">Signal</keyword>
<evidence type="ECO:0000256" key="1">
    <source>
        <dbReference type="SAM" id="SignalP"/>
    </source>
</evidence>
<dbReference type="Gene3D" id="2.40.10.10">
    <property type="entry name" value="Trypsin-like serine proteases"/>
    <property type="match status" value="2"/>
</dbReference>
<proteinExistence type="predicted"/>